<evidence type="ECO:0000313" key="2">
    <source>
        <dbReference type="EMBL" id="MCO5725962.1"/>
    </source>
</evidence>
<dbReference type="EMBL" id="JAMXIB010000016">
    <property type="protein sequence ID" value="MCO5725962.1"/>
    <property type="molecule type" value="Genomic_DNA"/>
</dbReference>
<gene>
    <name evidence="2" type="ORF">NG653_13945</name>
</gene>
<dbReference type="RefSeq" id="WP_252742334.1">
    <property type="nucleotide sequence ID" value="NZ_JAMXIB010000016.1"/>
</dbReference>
<proteinExistence type="predicted"/>
<reference evidence="2 3" key="1">
    <citation type="submission" date="2022-06" db="EMBL/GenBank/DDBJ databases">
        <authorList>
            <person name="Xuan X."/>
        </authorList>
    </citation>
    <scope>NUCLEOTIDE SEQUENCE [LARGE SCALE GENOMIC DNA]</scope>
    <source>
        <strain evidence="2 3">2V75</strain>
    </source>
</reference>
<keyword evidence="1" id="KW-0812">Transmembrane</keyword>
<feature type="transmembrane region" description="Helical" evidence="1">
    <location>
        <begin position="21"/>
        <end position="42"/>
    </location>
</feature>
<keyword evidence="3" id="KW-1185">Reference proteome</keyword>
<sequence length="348" mass="40090">MISFFRKIRKSLSDEGKTGKYLKYALGEVLLIVVGILIALQLQNWNEQHQQEQRFRASLEHVYNTLASEIEGFDNGLEYLQSQANALDSILLLKDSLDPRELIPALFFVTVPPEFGVYESRRAAEDLSYDPNKKVHRELARQISVYASRLVNPARNSRAFDMLQEAGIPLPQESQNLAYGLTIDPNQFEERDFQKLKRLLESDAFIPALKNLKIQFYFDYGRLYSWKTDAESLMKGIRNYYPEVRILYKNVSLIGPALEGWDIDGGRDFPLIETDLDRYIWETKLYLKEGEVKFRCRESWAQNWGGTGFPTGRAQKDGADILIPKAGTYRVTLNLSEGTYRFELAEGE</sequence>
<protein>
    <submittedName>
        <fullName evidence="2">SusF/SusE family outer membrane protein</fullName>
    </submittedName>
</protein>
<keyword evidence="1" id="KW-0472">Membrane</keyword>
<evidence type="ECO:0000256" key="1">
    <source>
        <dbReference type="SAM" id="Phobius"/>
    </source>
</evidence>
<dbReference type="Proteomes" id="UP001206312">
    <property type="component" value="Unassembled WGS sequence"/>
</dbReference>
<organism evidence="2 3">
    <name type="scientific">Robiginitalea marina</name>
    <dbReference type="NCBI Taxonomy" id="2954105"/>
    <lineage>
        <taxon>Bacteria</taxon>
        <taxon>Pseudomonadati</taxon>
        <taxon>Bacteroidota</taxon>
        <taxon>Flavobacteriia</taxon>
        <taxon>Flavobacteriales</taxon>
        <taxon>Flavobacteriaceae</taxon>
        <taxon>Robiginitalea</taxon>
    </lineage>
</organism>
<accession>A0ABT1B220</accession>
<name>A0ABT1B220_9FLAO</name>
<evidence type="ECO:0000313" key="3">
    <source>
        <dbReference type="Proteomes" id="UP001206312"/>
    </source>
</evidence>
<comment type="caution">
    <text evidence="2">The sequence shown here is derived from an EMBL/GenBank/DDBJ whole genome shotgun (WGS) entry which is preliminary data.</text>
</comment>
<dbReference type="Gene3D" id="2.60.40.3620">
    <property type="match status" value="1"/>
</dbReference>
<keyword evidence="1" id="KW-1133">Transmembrane helix</keyword>